<dbReference type="SUPFAM" id="SSF53850">
    <property type="entry name" value="Periplasmic binding protein-like II"/>
    <property type="match status" value="1"/>
</dbReference>
<keyword evidence="5" id="KW-1185">Reference proteome</keyword>
<evidence type="ECO:0000256" key="2">
    <source>
        <dbReference type="SAM" id="SignalP"/>
    </source>
</evidence>
<proteinExistence type="predicted"/>
<dbReference type="Pfam" id="PF12849">
    <property type="entry name" value="PBP_like_2"/>
    <property type="match status" value="1"/>
</dbReference>
<keyword evidence="1 2" id="KW-0732">Signal</keyword>
<evidence type="ECO:0000313" key="5">
    <source>
        <dbReference type="Proteomes" id="UP000478417"/>
    </source>
</evidence>
<dbReference type="EMBL" id="JAAGNX010000001">
    <property type="protein sequence ID" value="NDV61524.1"/>
    <property type="molecule type" value="Genomic_DNA"/>
</dbReference>
<accession>A0A6B2M021</accession>
<feature type="domain" description="PBP" evidence="3">
    <location>
        <begin position="23"/>
        <end position="245"/>
    </location>
</feature>
<evidence type="ECO:0000259" key="3">
    <source>
        <dbReference type="Pfam" id="PF12849"/>
    </source>
</evidence>
<protein>
    <recommendedName>
        <fullName evidence="3">PBP domain-containing protein</fullName>
    </recommendedName>
</protein>
<feature type="signal peptide" evidence="2">
    <location>
        <begin position="1"/>
        <end position="23"/>
    </location>
</feature>
<dbReference type="InterPro" id="IPR024370">
    <property type="entry name" value="PBP_domain"/>
</dbReference>
<name>A0A6B2M021_9BACT</name>
<sequence>MKLTQFLATFATTSLLTALPSQALVISGSDLFKGEMESTLLAAFEAAGLDVEIQFDGSLLGQRDLAAGTVDASLLAIPDAGRDANSLRVFPLGYQTVTFLVNSVNPVTEMTYSQLSDLFKEGGELSKWSSFTDAPAWQDRNISLIASRRENALTLELFNALVMQGSSYNVDLRFLSGDNDSLVNAVIADASALALTPAIQIGEQPVKALAIKADEGSQAYTPSRDNIFFGDYPLRLPFYLVVADSMDDSTLSTLLQIIYSDAVTAALAEVDCVPVPEPEQRAVLAQYE</sequence>
<evidence type="ECO:0000313" key="4">
    <source>
        <dbReference type="EMBL" id="NDV61524.1"/>
    </source>
</evidence>
<dbReference type="PANTHER" id="PTHR30570">
    <property type="entry name" value="PERIPLASMIC PHOSPHATE BINDING COMPONENT OF PHOSPHATE ABC TRANSPORTER"/>
    <property type="match status" value="1"/>
</dbReference>
<dbReference type="RefSeq" id="WP_163962543.1">
    <property type="nucleotide sequence ID" value="NZ_JAAGNX010000001.1"/>
</dbReference>
<dbReference type="Proteomes" id="UP000478417">
    <property type="component" value="Unassembled WGS sequence"/>
</dbReference>
<dbReference type="InterPro" id="IPR050811">
    <property type="entry name" value="Phosphate_ABC_transporter"/>
</dbReference>
<dbReference type="PANTHER" id="PTHR30570:SF1">
    <property type="entry name" value="PHOSPHATE-BINDING PROTEIN PSTS"/>
    <property type="match status" value="1"/>
</dbReference>
<organism evidence="4 5">
    <name type="scientific">Oceanipulchritudo coccoides</name>
    <dbReference type="NCBI Taxonomy" id="2706888"/>
    <lineage>
        <taxon>Bacteria</taxon>
        <taxon>Pseudomonadati</taxon>
        <taxon>Verrucomicrobiota</taxon>
        <taxon>Opitutia</taxon>
        <taxon>Puniceicoccales</taxon>
        <taxon>Oceanipulchritudinaceae</taxon>
        <taxon>Oceanipulchritudo</taxon>
    </lineage>
</organism>
<comment type="caution">
    <text evidence="4">The sequence shown here is derived from an EMBL/GenBank/DDBJ whole genome shotgun (WGS) entry which is preliminary data.</text>
</comment>
<dbReference type="Gene3D" id="3.40.190.10">
    <property type="entry name" value="Periplasmic binding protein-like II"/>
    <property type="match status" value="2"/>
</dbReference>
<feature type="chain" id="PRO_5025534264" description="PBP domain-containing protein" evidence="2">
    <location>
        <begin position="24"/>
        <end position="288"/>
    </location>
</feature>
<reference evidence="4 5" key="1">
    <citation type="submission" date="2020-02" db="EMBL/GenBank/DDBJ databases">
        <title>Albibacoteraceae fam. nov., the first described family within the subdivision 4 Verrucomicrobia.</title>
        <authorList>
            <person name="Xi F."/>
        </authorList>
    </citation>
    <scope>NUCLEOTIDE SEQUENCE [LARGE SCALE GENOMIC DNA]</scope>
    <source>
        <strain evidence="4 5">CK1056</strain>
    </source>
</reference>
<gene>
    <name evidence="4" type="ORF">G0Q06_03575</name>
</gene>
<evidence type="ECO:0000256" key="1">
    <source>
        <dbReference type="ARBA" id="ARBA00022729"/>
    </source>
</evidence>
<dbReference type="AlphaFoldDB" id="A0A6B2M021"/>